<evidence type="ECO:0000313" key="3">
    <source>
        <dbReference type="Proteomes" id="UP000641588"/>
    </source>
</evidence>
<dbReference type="AlphaFoldDB" id="A0A972K0R5"/>
<comment type="caution">
    <text evidence="2">The sequence shown here is derived from an EMBL/GenBank/DDBJ whole genome shotgun (WGS) entry which is preliminary data.</text>
</comment>
<evidence type="ECO:0000313" key="2">
    <source>
        <dbReference type="EMBL" id="NOU95919.1"/>
    </source>
</evidence>
<dbReference type="EMBL" id="WHOD01000084">
    <property type="protein sequence ID" value="NOU95919.1"/>
    <property type="molecule type" value="Genomic_DNA"/>
</dbReference>
<keyword evidence="3" id="KW-1185">Reference proteome</keyword>
<gene>
    <name evidence="2" type="ORF">GC093_22230</name>
</gene>
<protein>
    <submittedName>
        <fullName evidence="2">DUF4263 domain-containing protein</fullName>
    </submittedName>
</protein>
<accession>A0A972K0R5</accession>
<sequence>MSLFPNHYMDIEDLKDETELNELAEMYLEMLDTPGTPERTVLNWLRENKAYFIIASILKYYSFGHHEAFIFPELRLGTTLQVDFLIIGKNSGGYEFIFIELEARYGKITMADGELGDVFRKGIRQVKDWGDWLEVYFTSFQETLLKYKNLEQPLPLEFLKPDRTRFHYVVVGGRRTDFNEKTYRIKRRIREEQNIDLLHYDNLYDTAKDIIGKPTY</sequence>
<proteinExistence type="predicted"/>
<feature type="domain" description="Shedu protein SduA C-terminal" evidence="1">
    <location>
        <begin position="37"/>
        <end position="204"/>
    </location>
</feature>
<evidence type="ECO:0000259" key="1">
    <source>
        <dbReference type="Pfam" id="PF14082"/>
    </source>
</evidence>
<dbReference type="Proteomes" id="UP000641588">
    <property type="component" value="Unassembled WGS sequence"/>
</dbReference>
<dbReference type="Pfam" id="PF14082">
    <property type="entry name" value="SduA_C"/>
    <property type="match status" value="1"/>
</dbReference>
<reference evidence="2" key="1">
    <citation type="submission" date="2019-10" db="EMBL/GenBank/DDBJ databases">
        <title>Description of Paenibacillus glebae sp. nov.</title>
        <authorList>
            <person name="Carlier A."/>
            <person name="Qi S."/>
        </authorList>
    </citation>
    <scope>NUCLEOTIDE SEQUENCE</scope>
    <source>
        <strain evidence="2">LMG 31456</strain>
    </source>
</reference>
<name>A0A972K0R5_9BACL</name>
<organism evidence="2 3">
    <name type="scientific">Paenibacillus foliorum</name>
    <dbReference type="NCBI Taxonomy" id="2654974"/>
    <lineage>
        <taxon>Bacteria</taxon>
        <taxon>Bacillati</taxon>
        <taxon>Bacillota</taxon>
        <taxon>Bacilli</taxon>
        <taxon>Bacillales</taxon>
        <taxon>Paenibacillaceae</taxon>
        <taxon>Paenibacillus</taxon>
    </lineage>
</organism>
<dbReference type="InterPro" id="IPR025359">
    <property type="entry name" value="SduA_C"/>
</dbReference>